<dbReference type="InterPro" id="IPR011335">
    <property type="entry name" value="Restrct_endonuc-II-like"/>
</dbReference>
<dbReference type="GO" id="GO:0015074">
    <property type="term" value="P:DNA integration"/>
    <property type="evidence" value="ECO:0007669"/>
    <property type="project" value="InterPro"/>
</dbReference>
<accession>D6PI11</accession>
<protein>
    <submittedName>
        <fullName evidence="1">T7-like endonuclease</fullName>
    </submittedName>
</protein>
<dbReference type="Gene3D" id="3.40.91.30">
    <property type="match status" value="1"/>
</dbReference>
<dbReference type="InterPro" id="IPR008029">
    <property type="entry name" value="Phage_T7_Gp3_endoDNaseI"/>
</dbReference>
<dbReference type="GeneID" id="54998847"/>
<evidence type="ECO:0000313" key="2">
    <source>
        <dbReference type="Proteomes" id="UP000517764"/>
    </source>
</evidence>
<keyword evidence="1" id="KW-0540">Nuclease</keyword>
<dbReference type="KEGG" id="vg:54998847"/>
<sequence length="118" mass="14076">MGFRSGLEEKVADLLVQLDVDYEYEEVSYPYVIEHSYTPDFVLPNNGVVLEVKGYWDPPSRRKIRQVIKDNPDIDLRMVFQDPYKRISKRSKTTYAKWCERYQILWCAAHCIPVDWLK</sequence>
<dbReference type="Pfam" id="PF05367">
    <property type="entry name" value="Phage_endo_I"/>
    <property type="match status" value="1"/>
</dbReference>
<keyword evidence="1" id="KW-0255">Endonuclease</keyword>
<proteinExistence type="predicted"/>
<dbReference type="CDD" id="cd22324">
    <property type="entry name" value="Endonuclease_I"/>
    <property type="match status" value="1"/>
</dbReference>
<name>D6PI11_9CAUD</name>
<keyword evidence="2" id="KW-1185">Reference proteome</keyword>
<evidence type="ECO:0000313" key="1">
    <source>
        <dbReference type="EMBL" id="ADD95362.1"/>
    </source>
</evidence>
<dbReference type="Proteomes" id="UP000517764">
    <property type="component" value="Segment"/>
</dbReference>
<dbReference type="GO" id="GO:0008833">
    <property type="term" value="F:deoxyribonuclease IV (phage-T4-induced) activity"/>
    <property type="evidence" value="ECO:0007669"/>
    <property type="project" value="InterPro"/>
</dbReference>
<dbReference type="GO" id="GO:0016032">
    <property type="term" value="P:viral process"/>
    <property type="evidence" value="ECO:0007669"/>
    <property type="project" value="InterPro"/>
</dbReference>
<dbReference type="RefSeq" id="YP_009807955.1">
    <property type="nucleotide sequence ID" value="NC_048032.1"/>
</dbReference>
<keyword evidence="1" id="KW-0378">Hydrolase</keyword>
<reference evidence="1 2" key="1">
    <citation type="journal article" date="2010" name="ISME J.">
        <title>Metagenome of the Mediterranean deep chlorophyll maximum studied by direct and fosmid library 454 pyrosequencing.</title>
        <authorList>
            <person name="Ghai R."/>
            <person name="Martin-Cuadrado A.B."/>
            <person name="Molto A.G."/>
            <person name="Heredia I.G."/>
            <person name="Cabrera R."/>
            <person name="Martin J."/>
            <person name="Verdu M."/>
            <person name="Deschamps P."/>
            <person name="Moreira D."/>
            <person name="Lopez-Garcia P."/>
            <person name="Mira A."/>
            <person name="Rodriguez-Valera F."/>
        </authorList>
    </citation>
    <scope>NUCLEOTIDE SEQUENCE [LARGE SCALE GENOMIC DNA]</scope>
</reference>
<organism evidence="1 2">
    <name type="scientific">uncultured phage MedDCM-OCT-S05-C243</name>
    <dbReference type="NCBI Taxonomy" id="743558"/>
    <lineage>
        <taxon>Viruses</taxon>
        <taxon>Duplodnaviria</taxon>
        <taxon>Heunggongvirae</taxon>
        <taxon>Uroviricota</taxon>
        <taxon>Caudoviricetes</taxon>
        <taxon>Autographivirales</taxon>
        <taxon>Podivirus</taxon>
        <taxon>Podivirus S05C243</taxon>
    </lineage>
</organism>
<dbReference type="SUPFAM" id="SSF52980">
    <property type="entry name" value="Restriction endonuclease-like"/>
    <property type="match status" value="1"/>
</dbReference>
<dbReference type="EMBL" id="GU943065">
    <property type="protein sequence ID" value="ADD95362.1"/>
    <property type="molecule type" value="Genomic_DNA"/>
</dbReference>